<reference evidence="2 3" key="1">
    <citation type="submission" date="2024-02" db="EMBL/GenBank/DDBJ databases">
        <authorList>
            <person name="Grouzdev D."/>
        </authorList>
    </citation>
    <scope>NUCLEOTIDE SEQUENCE [LARGE SCALE GENOMIC DNA]</scope>
    <source>
        <strain evidence="2 3">9N</strain>
    </source>
</reference>
<sequence length="260" mass="27570">MRILLYAFICVAALLPQSVRAQDMLQGVDLAQPAYSQAELTRADIEAALKHRGAGHKIDLSEKSLNGLDLSGLDLRGVDFRAARLNKARLSGANLDGAILDQAWLIDADLSGASLKGAHAFAAQMQRMRADGADFSHARVAGDLSGASLRGANFDEADLGADMKNQSMGLMRAVLRSATLEGARFRNANLLSADLRFARAAGADFSHANLKNADASGADFSSAIWTGAKTEGLDLDSARIDPAAEAALKDAHNLDRARRQ</sequence>
<gene>
    <name evidence="2" type="ORF">V3H18_16375</name>
</gene>
<dbReference type="Pfam" id="PF00805">
    <property type="entry name" value="Pentapeptide"/>
    <property type="match status" value="3"/>
</dbReference>
<name>A0ABU7XM26_9HYPH</name>
<comment type="caution">
    <text evidence="2">The sequence shown here is derived from an EMBL/GenBank/DDBJ whole genome shotgun (WGS) entry which is preliminary data.</text>
</comment>
<dbReference type="RefSeq" id="WP_332083153.1">
    <property type="nucleotide sequence ID" value="NZ_JAZHYN010000085.1"/>
</dbReference>
<evidence type="ECO:0000313" key="3">
    <source>
        <dbReference type="Proteomes" id="UP001350748"/>
    </source>
</evidence>
<dbReference type="EMBL" id="JAZHYN010000085">
    <property type="protein sequence ID" value="MEF3368112.1"/>
    <property type="molecule type" value="Genomic_DNA"/>
</dbReference>
<evidence type="ECO:0000313" key="2">
    <source>
        <dbReference type="EMBL" id="MEF3368112.1"/>
    </source>
</evidence>
<feature type="signal peptide" evidence="1">
    <location>
        <begin position="1"/>
        <end position="21"/>
    </location>
</feature>
<feature type="chain" id="PRO_5046552311" evidence="1">
    <location>
        <begin position="22"/>
        <end position="260"/>
    </location>
</feature>
<dbReference type="SUPFAM" id="SSF141571">
    <property type="entry name" value="Pentapeptide repeat-like"/>
    <property type="match status" value="2"/>
</dbReference>
<organism evidence="2 3">
    <name type="scientific">Methylocystis borbori</name>
    <dbReference type="NCBI Taxonomy" id="3118750"/>
    <lineage>
        <taxon>Bacteria</taxon>
        <taxon>Pseudomonadati</taxon>
        <taxon>Pseudomonadota</taxon>
        <taxon>Alphaproteobacteria</taxon>
        <taxon>Hyphomicrobiales</taxon>
        <taxon>Methylocystaceae</taxon>
        <taxon>Methylocystis</taxon>
    </lineage>
</organism>
<dbReference type="Gene3D" id="2.160.20.80">
    <property type="entry name" value="E3 ubiquitin-protein ligase SopA"/>
    <property type="match status" value="2"/>
</dbReference>
<proteinExistence type="predicted"/>
<accession>A0ABU7XM26</accession>
<protein>
    <submittedName>
        <fullName evidence="2">Pentapeptide repeat-containing protein</fullName>
    </submittedName>
</protein>
<dbReference type="Proteomes" id="UP001350748">
    <property type="component" value="Unassembled WGS sequence"/>
</dbReference>
<dbReference type="InterPro" id="IPR051082">
    <property type="entry name" value="Pentapeptide-BTB/POZ_domain"/>
</dbReference>
<dbReference type="InterPro" id="IPR001646">
    <property type="entry name" value="5peptide_repeat"/>
</dbReference>
<dbReference type="PANTHER" id="PTHR14136">
    <property type="entry name" value="BTB_POZ DOMAIN-CONTAINING PROTEIN KCTD9"/>
    <property type="match status" value="1"/>
</dbReference>
<dbReference type="PANTHER" id="PTHR14136:SF17">
    <property type="entry name" value="BTB_POZ DOMAIN-CONTAINING PROTEIN KCTD9"/>
    <property type="match status" value="1"/>
</dbReference>
<keyword evidence="3" id="KW-1185">Reference proteome</keyword>
<keyword evidence="1" id="KW-0732">Signal</keyword>
<evidence type="ECO:0000256" key="1">
    <source>
        <dbReference type="SAM" id="SignalP"/>
    </source>
</evidence>